<proteinExistence type="predicted"/>
<keyword evidence="4" id="KW-1185">Reference proteome</keyword>
<feature type="compositionally biased region" description="Basic and acidic residues" evidence="1">
    <location>
        <begin position="214"/>
        <end position="224"/>
    </location>
</feature>
<feature type="signal peptide" evidence="2">
    <location>
        <begin position="1"/>
        <end position="20"/>
    </location>
</feature>
<evidence type="ECO:0000256" key="2">
    <source>
        <dbReference type="SAM" id="SignalP"/>
    </source>
</evidence>
<dbReference type="OrthoDB" id="223284at2"/>
<reference evidence="3 4" key="1">
    <citation type="submission" date="2019-02" db="EMBL/GenBank/DDBJ databases">
        <title>Deep-cultivation of Planctomycetes and their phenomic and genomic characterization uncovers novel biology.</title>
        <authorList>
            <person name="Wiegand S."/>
            <person name="Jogler M."/>
            <person name="Boedeker C."/>
            <person name="Pinto D."/>
            <person name="Vollmers J."/>
            <person name="Rivas-Marin E."/>
            <person name="Kohn T."/>
            <person name="Peeters S.H."/>
            <person name="Heuer A."/>
            <person name="Rast P."/>
            <person name="Oberbeckmann S."/>
            <person name="Bunk B."/>
            <person name="Jeske O."/>
            <person name="Meyerdierks A."/>
            <person name="Storesund J.E."/>
            <person name="Kallscheuer N."/>
            <person name="Luecker S."/>
            <person name="Lage O.M."/>
            <person name="Pohl T."/>
            <person name="Merkel B.J."/>
            <person name="Hornburger P."/>
            <person name="Mueller R.-W."/>
            <person name="Bruemmer F."/>
            <person name="Labrenz M."/>
            <person name="Spormann A.M."/>
            <person name="Op Den Camp H."/>
            <person name="Overmann J."/>
            <person name="Amann R."/>
            <person name="Jetten M.S.M."/>
            <person name="Mascher T."/>
            <person name="Medema M.H."/>
            <person name="Devos D.P."/>
            <person name="Kaster A.-K."/>
            <person name="Ovreas L."/>
            <person name="Rohde M."/>
            <person name="Galperin M.Y."/>
            <person name="Jogler C."/>
        </authorList>
    </citation>
    <scope>NUCLEOTIDE SEQUENCE [LARGE SCALE GENOMIC DNA]</scope>
    <source>
        <strain evidence="3 4">Pla108</strain>
    </source>
</reference>
<feature type="compositionally biased region" description="Basic and acidic residues" evidence="1">
    <location>
        <begin position="877"/>
        <end position="886"/>
    </location>
</feature>
<dbReference type="Gene3D" id="2.60.40.1120">
    <property type="entry name" value="Carboxypeptidase-like, regulatory domain"/>
    <property type="match status" value="1"/>
</dbReference>
<dbReference type="SUPFAM" id="SSF89550">
    <property type="entry name" value="PHP domain-like"/>
    <property type="match status" value="1"/>
</dbReference>
<sequence length="886" mass="95538" precursor="true">MTSRLFLVAIAASAASWSIAAELIQLDATNYDAAVPAGKETDAIYGDFLLRNDQIIAVIAAPGDERDANLTVRNVGGSVIDLTERDAPNDQLSCFYAGGGGYAYDQRIEWPTAWDAVAEGSQAIAFAGDATGPKASPLAIQTGYELRDGEAFVRVTSMLTNTGDEPVEATPSDGVRADTDFKFGVDHEANLWWAYDLPWRQAYGVQPESGTAQIDRKVNRDRRSPNPILYPEDRDDPQPVMLAPGESVTWRRRLFPAASNVALQTLAYENRGESLRDAVVTVTDGDTPIEGARVRVIRTPADGAPGERISLGIGLTDGAGRFEFALPAGDYALRVSELAHGSAKATIALGGEQTTAETTVTLAPAGFAEAVITDGAGRPIPAKVQLTGVGETKSPDFGPESGERGVKNVQYTPDGRFRCKLAPGAYKWVASYGPEYDAAYGEIVVDAAQTARIAASLPHTVDTTGWLSSELHSHSSPSGDNTASQAGRVLNLLAEHLEFCPCTEHARIDVYDEHLEAFDAQHRMLTCPGMELTGQPLPLNHQNAFPLVHRPHEQDGGGPQTDANPVTQIKRLAEWDNGAEKVIQTNHPNTAQMIGDRDLNGEPDEGFEAMFGYMDVMEVHPPELIFEPLGQPGDVNNGVGSGGWDGRGSVIQNWLQMLNLGYRVTGVVNTDAHYNFHGSGWMRNWVHSATDVPAEASVADLVHEFEHGHVVVSNGPFMQVTARSAAQDRVALPGDDLRAADGKATFRVVVRCPNWIEINRVQLFVNGRPDPEHNYTVRSHGDWFGRGPEVFDREIEVALDGDAHVVVACCGEGRSLKPMFGGDDVKDSWGREMPVAVANPIFLDTDGDADGDGIVFEPNGDDLGLPLPSPAGRKPSHGHDHPNHRR</sequence>
<protein>
    <recommendedName>
        <fullName evidence="5">Carboxypeptidase regulatory-like domain-containing protein</fullName>
    </recommendedName>
</protein>
<dbReference type="Gene3D" id="3.20.20.140">
    <property type="entry name" value="Metal-dependent hydrolases"/>
    <property type="match status" value="1"/>
</dbReference>
<gene>
    <name evidence="3" type="ORF">Pla108_04490</name>
</gene>
<dbReference type="InterPro" id="IPR008969">
    <property type="entry name" value="CarboxyPept-like_regulatory"/>
</dbReference>
<accession>A0A5C6AJC9</accession>
<dbReference type="InterPro" id="IPR016195">
    <property type="entry name" value="Pol/histidinol_Pase-like"/>
</dbReference>
<evidence type="ECO:0000256" key="1">
    <source>
        <dbReference type="SAM" id="MobiDB-lite"/>
    </source>
</evidence>
<evidence type="ECO:0000313" key="3">
    <source>
        <dbReference type="EMBL" id="TWT99510.1"/>
    </source>
</evidence>
<keyword evidence="2" id="KW-0732">Signal</keyword>
<dbReference type="RefSeq" id="WP_146442348.1">
    <property type="nucleotide sequence ID" value="NZ_SJPR01000001.1"/>
</dbReference>
<feature type="chain" id="PRO_5022729146" description="Carboxypeptidase regulatory-like domain-containing protein" evidence="2">
    <location>
        <begin position="21"/>
        <end position="886"/>
    </location>
</feature>
<feature type="region of interest" description="Disordered" evidence="1">
    <location>
        <begin position="389"/>
        <end position="408"/>
    </location>
</feature>
<evidence type="ECO:0008006" key="5">
    <source>
        <dbReference type="Google" id="ProtNLM"/>
    </source>
</evidence>
<feature type="region of interest" description="Disordered" evidence="1">
    <location>
        <begin position="208"/>
        <end position="240"/>
    </location>
</feature>
<comment type="caution">
    <text evidence="3">The sequence shown here is derived from an EMBL/GenBank/DDBJ whole genome shotgun (WGS) entry which is preliminary data.</text>
</comment>
<dbReference type="NCBIfam" id="NF038032">
    <property type="entry name" value="CehA_McbA_metalo"/>
    <property type="match status" value="1"/>
</dbReference>
<dbReference type="EMBL" id="SJPR01000001">
    <property type="protein sequence ID" value="TWT99510.1"/>
    <property type="molecule type" value="Genomic_DNA"/>
</dbReference>
<dbReference type="SUPFAM" id="SSF49464">
    <property type="entry name" value="Carboxypeptidase regulatory domain-like"/>
    <property type="match status" value="1"/>
</dbReference>
<name>A0A5C6AJC9_9BACT</name>
<dbReference type="Proteomes" id="UP000317421">
    <property type="component" value="Unassembled WGS sequence"/>
</dbReference>
<dbReference type="AlphaFoldDB" id="A0A5C6AJC9"/>
<feature type="region of interest" description="Disordered" evidence="1">
    <location>
        <begin position="857"/>
        <end position="886"/>
    </location>
</feature>
<organism evidence="3 4">
    <name type="scientific">Botrimarina colliarenosi</name>
    <dbReference type="NCBI Taxonomy" id="2528001"/>
    <lineage>
        <taxon>Bacteria</taxon>
        <taxon>Pseudomonadati</taxon>
        <taxon>Planctomycetota</taxon>
        <taxon>Planctomycetia</taxon>
        <taxon>Pirellulales</taxon>
        <taxon>Lacipirellulaceae</taxon>
        <taxon>Botrimarina</taxon>
    </lineage>
</organism>
<evidence type="ECO:0000313" key="4">
    <source>
        <dbReference type="Proteomes" id="UP000317421"/>
    </source>
</evidence>